<organism evidence="2 3">
    <name type="scientific">Halogranum rubrum</name>
    <dbReference type="NCBI Taxonomy" id="553466"/>
    <lineage>
        <taxon>Archaea</taxon>
        <taxon>Methanobacteriati</taxon>
        <taxon>Methanobacteriota</taxon>
        <taxon>Stenosarchaea group</taxon>
        <taxon>Halobacteria</taxon>
        <taxon>Halobacteriales</taxon>
        <taxon>Haloferacaceae</taxon>
    </lineage>
</organism>
<dbReference type="InterPro" id="IPR024705">
    <property type="entry name" value="Ssp411"/>
</dbReference>
<evidence type="ECO:0000313" key="2">
    <source>
        <dbReference type="EMBL" id="SFK79923.1"/>
    </source>
</evidence>
<dbReference type="PROSITE" id="PS51352">
    <property type="entry name" value="THIOREDOXIN_2"/>
    <property type="match status" value="1"/>
</dbReference>
<dbReference type="InterPro" id="IPR017937">
    <property type="entry name" value="Thioredoxin_CS"/>
</dbReference>
<protein>
    <recommendedName>
        <fullName evidence="1">Thioredoxin domain-containing protein</fullName>
    </recommendedName>
</protein>
<dbReference type="Gene3D" id="1.50.10.10">
    <property type="match status" value="1"/>
</dbReference>
<dbReference type="InterPro" id="IPR013766">
    <property type="entry name" value="Thioredoxin_domain"/>
</dbReference>
<dbReference type="GO" id="GO:0005975">
    <property type="term" value="P:carbohydrate metabolic process"/>
    <property type="evidence" value="ECO:0007669"/>
    <property type="project" value="InterPro"/>
</dbReference>
<gene>
    <name evidence="2" type="ORF">SAMN04487950_1148</name>
</gene>
<dbReference type="Proteomes" id="UP000199607">
    <property type="component" value="Unassembled WGS sequence"/>
</dbReference>
<reference evidence="3" key="1">
    <citation type="submission" date="2016-10" db="EMBL/GenBank/DDBJ databases">
        <authorList>
            <person name="Varghese N."/>
            <person name="Submissions S."/>
        </authorList>
    </citation>
    <scope>NUCLEOTIDE SEQUENCE [LARGE SCALE GENOMIC DNA]</scope>
    <source>
        <strain evidence="3">CGMCC 1.7738</strain>
    </source>
</reference>
<dbReference type="PROSITE" id="PS00194">
    <property type="entry name" value="THIOREDOXIN_1"/>
    <property type="match status" value="1"/>
</dbReference>
<dbReference type="Pfam" id="PF03190">
    <property type="entry name" value="Thioredox_DsbH"/>
    <property type="match status" value="1"/>
</dbReference>
<dbReference type="SUPFAM" id="SSF48208">
    <property type="entry name" value="Six-hairpin glycosidases"/>
    <property type="match status" value="1"/>
</dbReference>
<dbReference type="InterPro" id="IPR036249">
    <property type="entry name" value="Thioredoxin-like_sf"/>
</dbReference>
<dbReference type="PANTHER" id="PTHR42899">
    <property type="entry name" value="SPERMATOGENESIS-ASSOCIATED PROTEIN 20"/>
    <property type="match status" value="1"/>
</dbReference>
<dbReference type="PIRSF" id="PIRSF006402">
    <property type="entry name" value="UCP006402_thioredoxin"/>
    <property type="match status" value="1"/>
</dbReference>
<dbReference type="Gene3D" id="3.40.30.10">
    <property type="entry name" value="Glutaredoxin"/>
    <property type="match status" value="1"/>
</dbReference>
<evidence type="ECO:0000313" key="3">
    <source>
        <dbReference type="Proteomes" id="UP000199607"/>
    </source>
</evidence>
<feature type="domain" description="Thioredoxin" evidence="1">
    <location>
        <begin position="1"/>
        <end position="150"/>
    </location>
</feature>
<dbReference type="InterPro" id="IPR004879">
    <property type="entry name" value="Ssp411-like_TRX"/>
</dbReference>
<dbReference type="InterPro" id="IPR012341">
    <property type="entry name" value="6hp_glycosidase-like_sf"/>
</dbReference>
<accession>A0A1I4CGN5</accession>
<evidence type="ECO:0000259" key="1">
    <source>
        <dbReference type="PROSITE" id="PS51352"/>
    </source>
</evidence>
<dbReference type="InterPro" id="IPR008928">
    <property type="entry name" value="6-hairpin_glycosidase_sf"/>
</dbReference>
<dbReference type="STRING" id="553466.SAMN04487950_1148"/>
<dbReference type="PANTHER" id="PTHR42899:SF1">
    <property type="entry name" value="SPERMATOGENESIS-ASSOCIATED PROTEIN 20"/>
    <property type="match status" value="1"/>
</dbReference>
<proteinExistence type="predicted"/>
<sequence>MDDQTHVEWREWGQEAFDEAQESNKPVLLSLSATWCASCHEMDTETYAEPRIAANVNDGFVPVRVDVDRHPRVRERYNMGGFPTTAFLTPEGKLLTGAMYLGPDGMRQVLDRVREMWDAKGSEAGRVPRALAGNPTPAGEVTPAIEEHLAGQLGEKYDPQFAGWGSDAKFPMPRTVEFALKRERDQALRSLDAVRDHLLDDVAGGFFRYAANRDWSDVNHEKLLDTNAALVRAFANAYLYTGDEMYREPAAETIDYLTDDLWTGLAVGGSQGPAEGRDYYLLDAEERMEERRPRTDLTVFAGGNALAAEALLTYHAYTDDDHAREYAERILDSLQTDLVGREREGVVTHYVAGDDVGESLLLEDHARVVAAFCRAEQVLGEGVDVARAVADVAIDELFDEGSFRDGRSEGPGMLDRPLRPIDSTVEMADALLDLALLTDDERYRDVARESVAAFAGAADRIGVQVASYGGVAARLCRDPLVVAVADDVGSDLHRAALRIADHEKVVIPDADDVDDAYESGTAYLLDGDERRAAETPEELMATVAEHARL</sequence>
<name>A0A1I4CGN5_9EURY</name>
<keyword evidence="3" id="KW-1185">Reference proteome</keyword>
<dbReference type="SUPFAM" id="SSF52833">
    <property type="entry name" value="Thioredoxin-like"/>
    <property type="match status" value="1"/>
</dbReference>
<dbReference type="EMBL" id="FOTC01000001">
    <property type="protein sequence ID" value="SFK79923.1"/>
    <property type="molecule type" value="Genomic_DNA"/>
</dbReference>
<dbReference type="AlphaFoldDB" id="A0A1I4CGN5"/>